<dbReference type="EMBL" id="CP098740">
    <property type="protein sequence ID" value="UZK57799.1"/>
    <property type="molecule type" value="Genomic_DNA"/>
</dbReference>
<feature type="domain" description="Glutamine amidotransferase" evidence="1">
    <location>
        <begin position="49"/>
        <end position="183"/>
    </location>
</feature>
<dbReference type="InterPro" id="IPR029062">
    <property type="entry name" value="Class_I_gatase-like"/>
</dbReference>
<dbReference type="PANTHER" id="PTHR42695">
    <property type="entry name" value="GLUTAMINE AMIDOTRANSFERASE YLR126C-RELATED"/>
    <property type="match status" value="1"/>
</dbReference>
<keyword evidence="2" id="KW-0315">Glutamine amidotransferase</keyword>
<evidence type="ECO:0000313" key="3">
    <source>
        <dbReference type="Proteomes" id="UP001164963"/>
    </source>
</evidence>
<name>A0ABY6Q1A3_9ACTN</name>
<keyword evidence="3" id="KW-1185">Reference proteome</keyword>
<proteinExistence type="predicted"/>
<reference evidence="2" key="1">
    <citation type="journal article" date="2022" name="Front. Microbiol.">
        <title>Mirubactin C rescues the lethal effect of cell wall biosynthesis mutations in Bacillus subtilis.</title>
        <authorList>
            <person name="Kepplinger B."/>
            <person name="Wen X."/>
            <person name="Tyler A.R."/>
            <person name="Kim B.Y."/>
            <person name="Brown J."/>
            <person name="Banks P."/>
            <person name="Dashti Y."/>
            <person name="Mackenzie E.S."/>
            <person name="Wills C."/>
            <person name="Kawai Y."/>
            <person name="Waldron K.J."/>
            <person name="Allenby N.E.E."/>
            <person name="Wu L.J."/>
            <person name="Hall M.J."/>
            <person name="Errington J."/>
        </authorList>
    </citation>
    <scope>NUCLEOTIDE SEQUENCE</scope>
    <source>
        <strain evidence="2">MDA8-470</strain>
    </source>
</reference>
<dbReference type="PANTHER" id="PTHR42695:SF5">
    <property type="entry name" value="GLUTAMINE AMIDOTRANSFERASE YLR126C-RELATED"/>
    <property type="match status" value="1"/>
</dbReference>
<dbReference type="Proteomes" id="UP001164963">
    <property type="component" value="Chromosome"/>
</dbReference>
<evidence type="ECO:0000313" key="2">
    <source>
        <dbReference type="EMBL" id="UZK57799.1"/>
    </source>
</evidence>
<protein>
    <submittedName>
        <fullName evidence="2">Type 1 glutamine amidotransferase</fullName>
    </submittedName>
</protein>
<dbReference type="Gene3D" id="3.40.50.880">
    <property type="match status" value="1"/>
</dbReference>
<gene>
    <name evidence="2" type="ORF">NEH16_30190</name>
</gene>
<dbReference type="InterPro" id="IPR017926">
    <property type="entry name" value="GATASE"/>
</dbReference>
<sequence length="238" mass="24900">MSVLVVQNTARGGPGRVGAWLSAAGLGLRVLRPYAGEALPTALGGRPLVVLGGGFLPDDDARAPWLAATRRLVGQALADGTPMLGICLGGQMLAQVAGGTVRGAYGEPEFGSTPIRLRPEAVDDPLFSGLGETVPAIERHVDAITRLPAGAVWLASSDSCPYQAFRVGERAWGVQFHPEAEAGNITAWDRTRLAAQGVDRDRLHARAAADEEAAVAAWSVFTGRFASVCRSAGRARRP</sequence>
<dbReference type="SUPFAM" id="SSF52317">
    <property type="entry name" value="Class I glutamine amidotransferase-like"/>
    <property type="match status" value="1"/>
</dbReference>
<dbReference type="CDD" id="cd01741">
    <property type="entry name" value="GATase1_1"/>
    <property type="match status" value="1"/>
</dbReference>
<dbReference type="PROSITE" id="PS51273">
    <property type="entry name" value="GATASE_TYPE_1"/>
    <property type="match status" value="1"/>
</dbReference>
<dbReference type="RefSeq" id="WP_265546219.1">
    <property type="nucleotide sequence ID" value="NZ_CP098740.1"/>
</dbReference>
<dbReference type="Pfam" id="PF00117">
    <property type="entry name" value="GATase"/>
    <property type="match status" value="1"/>
</dbReference>
<accession>A0ABY6Q1A3</accession>
<dbReference type="InterPro" id="IPR044992">
    <property type="entry name" value="ChyE-like"/>
</dbReference>
<evidence type="ECO:0000259" key="1">
    <source>
        <dbReference type="Pfam" id="PF00117"/>
    </source>
</evidence>
<organism evidence="2 3">
    <name type="scientific">Streptomyces drozdowiczii</name>
    <dbReference type="NCBI Taxonomy" id="202862"/>
    <lineage>
        <taxon>Bacteria</taxon>
        <taxon>Bacillati</taxon>
        <taxon>Actinomycetota</taxon>
        <taxon>Actinomycetes</taxon>
        <taxon>Kitasatosporales</taxon>
        <taxon>Streptomycetaceae</taxon>
        <taxon>Streptomyces</taxon>
    </lineage>
</organism>